<feature type="non-terminal residue" evidence="1">
    <location>
        <position position="1"/>
    </location>
</feature>
<proteinExistence type="predicted"/>
<protein>
    <recommendedName>
        <fullName evidence="4">Transaldolase</fullName>
    </recommendedName>
</protein>
<dbReference type="EMBL" id="OBDZ01000035">
    <property type="protein sequence ID" value="SNY44814.1"/>
    <property type="molecule type" value="Genomic_DNA"/>
</dbReference>
<dbReference type="EMBL" id="OBDZ01000018">
    <property type="protein sequence ID" value="SNY34281.1"/>
    <property type="molecule type" value="Genomic_DNA"/>
</dbReference>
<reference evidence="3" key="2">
    <citation type="submission" date="2017-09" db="EMBL/GenBank/DDBJ databases">
        <authorList>
            <person name="Varghese N."/>
            <person name="Submissions S."/>
        </authorList>
    </citation>
    <scope>NUCLEOTIDE SEQUENCE [LARGE SCALE GENOMIC DNA]</scope>
    <source>
        <strain evidence="3">MSL47</strain>
    </source>
</reference>
<organism evidence="1 3">
    <name type="scientific">Orenia metallireducens</name>
    <dbReference type="NCBI Taxonomy" id="1413210"/>
    <lineage>
        <taxon>Bacteria</taxon>
        <taxon>Bacillati</taxon>
        <taxon>Bacillota</taxon>
        <taxon>Clostridia</taxon>
        <taxon>Halanaerobiales</taxon>
        <taxon>Halobacteroidaceae</taxon>
        <taxon>Orenia</taxon>
    </lineage>
</organism>
<evidence type="ECO:0000313" key="2">
    <source>
        <dbReference type="EMBL" id="SNY44814.1"/>
    </source>
</evidence>
<dbReference type="AlphaFoldDB" id="A0A285HHU0"/>
<accession>A0A285HHU0</accession>
<reference evidence="1" key="1">
    <citation type="submission" date="2017-09" db="EMBL/GenBank/DDBJ databases">
        <authorList>
            <person name="Ehlers B."/>
            <person name="Leendertz F.H."/>
        </authorList>
    </citation>
    <scope>NUCLEOTIDE SEQUENCE [LARGE SCALE GENOMIC DNA]</scope>
    <source>
        <strain evidence="1">MSL47</strain>
    </source>
</reference>
<gene>
    <name evidence="1" type="ORF">SAMN06265827_1181</name>
    <name evidence="2" type="ORF">SAMN06265827_13522</name>
</gene>
<name>A0A285HHU0_9FIRM</name>
<sequence length="32" mass="3576">TIPYGVIEKMSNHPLTDKGIESFLADWEKAQG</sequence>
<dbReference type="Gene3D" id="3.20.20.70">
    <property type="entry name" value="Aldolase class I"/>
    <property type="match status" value="1"/>
</dbReference>
<keyword evidence="3" id="KW-1185">Reference proteome</keyword>
<evidence type="ECO:0000313" key="1">
    <source>
        <dbReference type="EMBL" id="SNY34281.1"/>
    </source>
</evidence>
<dbReference type="SUPFAM" id="SSF51569">
    <property type="entry name" value="Aldolase"/>
    <property type="match status" value="1"/>
</dbReference>
<dbReference type="InterPro" id="IPR013785">
    <property type="entry name" value="Aldolase_TIM"/>
</dbReference>
<dbReference type="Proteomes" id="UP000219573">
    <property type="component" value="Unassembled WGS sequence"/>
</dbReference>
<evidence type="ECO:0000313" key="3">
    <source>
        <dbReference type="Proteomes" id="UP000219573"/>
    </source>
</evidence>
<evidence type="ECO:0008006" key="4">
    <source>
        <dbReference type="Google" id="ProtNLM"/>
    </source>
</evidence>